<proteinExistence type="predicted"/>
<sequence length="86" mass="9549">MVLQMNPRTVTVGNSTSGADGIISLFTFPGEGRTIYSGIGIYYLDFTLTQRVGGRVDYTVEPKINDIKKKIDTAYEEAIIITKQEK</sequence>
<dbReference type="SUPFAM" id="SSF52096">
    <property type="entry name" value="ClpP/crotonase"/>
    <property type="match status" value="1"/>
</dbReference>
<protein>
    <recommendedName>
        <fullName evidence="3">Tail specific protease domain-containing protein</fullName>
    </recommendedName>
</protein>
<reference evidence="1 2" key="1">
    <citation type="journal article" date="2010" name="Microbiology">
        <title>Twenty-eight divergent polysaccharide loci specifying within- and amongst-strain capsule diversity in three strains of Bacteroides fragilis.</title>
        <authorList>
            <person name="Patrick S."/>
            <person name="Blakely G.W."/>
            <person name="Houston S."/>
            <person name="Moore J."/>
            <person name="Abratt V.R."/>
            <person name="Bertalan M."/>
            <person name="Cerdeno-Tarraga A.M."/>
            <person name="Quail M.A."/>
            <person name="Corton N."/>
            <person name="Corton C."/>
            <person name="Bignell A."/>
            <person name="Barron A."/>
            <person name="Clark L."/>
            <person name="Bentley S.D."/>
            <person name="Parkhill J."/>
        </authorList>
    </citation>
    <scope>NUCLEOTIDE SEQUENCE [LARGE SCALE GENOMIC DNA]</scope>
    <source>
        <strain evidence="1 2">638R</strain>
    </source>
</reference>
<gene>
    <name evidence="1" type="ordered locus">BF638R_3921</name>
</gene>
<organism evidence="1 2">
    <name type="scientific">Bacteroides fragilis (strain 638R)</name>
    <dbReference type="NCBI Taxonomy" id="862962"/>
    <lineage>
        <taxon>Bacteria</taxon>
        <taxon>Pseudomonadati</taxon>
        <taxon>Bacteroidota</taxon>
        <taxon>Bacteroidia</taxon>
        <taxon>Bacteroidales</taxon>
        <taxon>Bacteroidaceae</taxon>
        <taxon>Bacteroides</taxon>
    </lineage>
</organism>
<dbReference type="EMBL" id="FQ312004">
    <property type="protein sequence ID" value="CBW24367.1"/>
    <property type="molecule type" value="Genomic_DNA"/>
</dbReference>
<dbReference type="PATRIC" id="fig|862962.3.peg.4073"/>
<evidence type="ECO:0000313" key="2">
    <source>
        <dbReference type="Proteomes" id="UP000008560"/>
    </source>
</evidence>
<evidence type="ECO:0008006" key="3">
    <source>
        <dbReference type="Google" id="ProtNLM"/>
    </source>
</evidence>
<dbReference type="KEGG" id="bfg:BF638R_3921"/>
<dbReference type="AlphaFoldDB" id="E1WNJ1"/>
<name>E1WNJ1_BACF6</name>
<evidence type="ECO:0000313" key="1">
    <source>
        <dbReference type="EMBL" id="CBW24367.1"/>
    </source>
</evidence>
<dbReference type="InterPro" id="IPR029045">
    <property type="entry name" value="ClpP/crotonase-like_dom_sf"/>
</dbReference>
<dbReference type="Proteomes" id="UP000008560">
    <property type="component" value="Chromosome"/>
</dbReference>
<dbReference type="Gene3D" id="3.90.226.10">
    <property type="entry name" value="2-enoyl-CoA Hydratase, Chain A, domain 1"/>
    <property type="match status" value="1"/>
</dbReference>
<dbReference type="HOGENOM" id="CLU_2551234_0_0_10"/>
<accession>E1WNJ1</accession>